<evidence type="ECO:0000256" key="1">
    <source>
        <dbReference type="ARBA" id="ARBA00007532"/>
    </source>
</evidence>
<dbReference type="InterPro" id="IPR036188">
    <property type="entry name" value="FAD/NAD-bd_sf"/>
</dbReference>
<dbReference type="PANTHER" id="PTHR42737">
    <property type="entry name" value="GLUTATHIONE REDUCTASE"/>
    <property type="match status" value="1"/>
</dbReference>
<evidence type="ECO:0000256" key="9">
    <source>
        <dbReference type="PIRSR" id="PIRSR000350-4"/>
    </source>
</evidence>
<feature type="disulfide bond" description="Redox-active" evidence="9">
    <location>
        <begin position="111"/>
        <end position="116"/>
    </location>
</feature>
<dbReference type="InterPro" id="IPR023753">
    <property type="entry name" value="FAD/NAD-binding_dom"/>
</dbReference>
<dbReference type="InterPro" id="IPR016156">
    <property type="entry name" value="FAD/NAD-linked_Rdtase_dimer_sf"/>
</dbReference>
<proteinExistence type="inferred from homology"/>
<feature type="binding site" evidence="8">
    <location>
        <begin position="268"/>
        <end position="275"/>
    </location>
    <ligand>
        <name>NAD(+)</name>
        <dbReference type="ChEBI" id="CHEBI:57540"/>
    </ligand>
</feature>
<dbReference type="PANTHER" id="PTHR42737:SF2">
    <property type="entry name" value="GLUTATHIONE REDUCTASE"/>
    <property type="match status" value="1"/>
</dbReference>
<dbReference type="SUPFAM" id="SSF51905">
    <property type="entry name" value="FAD/NAD(P)-binding domain"/>
    <property type="match status" value="1"/>
</dbReference>
<dbReference type="GeneID" id="25258318"/>
<dbReference type="Pfam" id="PF02852">
    <property type="entry name" value="Pyr_redox_dim"/>
    <property type="match status" value="1"/>
</dbReference>
<keyword evidence="6 10" id="KW-0676">Redox-active center</keyword>
<name>A0A098VYE9_9MICR</name>
<feature type="transmembrane region" description="Helical" evidence="11">
    <location>
        <begin position="47"/>
        <end position="63"/>
    </location>
</feature>
<evidence type="ECO:0000313" key="15">
    <source>
        <dbReference type="Proteomes" id="UP000029725"/>
    </source>
</evidence>
<dbReference type="GO" id="GO:0045454">
    <property type="term" value="P:cell redox homeostasis"/>
    <property type="evidence" value="ECO:0007669"/>
    <property type="project" value="InterPro"/>
</dbReference>
<dbReference type="InterPro" id="IPR004099">
    <property type="entry name" value="Pyr_nucl-diS_OxRdtase_dimer"/>
</dbReference>
<dbReference type="VEuPathDB" id="MicrosporidiaDB:DI09_134p40"/>
<protein>
    <submittedName>
        <fullName evidence="14">Glutathione-disulfide reductase</fullName>
    </submittedName>
</protein>
<dbReference type="RefSeq" id="XP_013239232.1">
    <property type="nucleotide sequence ID" value="XM_013383778.1"/>
</dbReference>
<dbReference type="GO" id="GO:0004362">
    <property type="term" value="F:glutathione-disulfide reductase (NADPH) activity"/>
    <property type="evidence" value="ECO:0007669"/>
    <property type="project" value="TreeGrafter"/>
</dbReference>
<evidence type="ECO:0000256" key="7">
    <source>
        <dbReference type="PIRSR" id="PIRSR000350-2"/>
    </source>
</evidence>
<evidence type="ECO:0000256" key="3">
    <source>
        <dbReference type="ARBA" id="ARBA00022827"/>
    </source>
</evidence>
<dbReference type="HOGENOM" id="CLU_016755_2_2_1"/>
<keyword evidence="5" id="KW-1015">Disulfide bond</keyword>
<evidence type="ECO:0000259" key="13">
    <source>
        <dbReference type="Pfam" id="PF07992"/>
    </source>
</evidence>
<keyword evidence="15" id="KW-1185">Reference proteome</keyword>
<feature type="binding site" evidence="8">
    <location>
        <position position="396"/>
    </location>
    <ligand>
        <name>FAD</name>
        <dbReference type="ChEBI" id="CHEBI:57692"/>
    </ligand>
</feature>
<keyword evidence="11" id="KW-0472">Membrane</keyword>
<keyword evidence="8" id="KW-0547">Nucleotide-binding</keyword>
<dbReference type="PROSITE" id="PS00076">
    <property type="entry name" value="PYRIDINE_REDOX_1"/>
    <property type="match status" value="1"/>
</dbReference>
<evidence type="ECO:0000256" key="10">
    <source>
        <dbReference type="RuleBase" id="RU003691"/>
    </source>
</evidence>
<dbReference type="GO" id="GO:0050660">
    <property type="term" value="F:flavin adenine dinucleotide binding"/>
    <property type="evidence" value="ECO:0007669"/>
    <property type="project" value="InterPro"/>
</dbReference>
<dbReference type="GO" id="GO:0005829">
    <property type="term" value="C:cytosol"/>
    <property type="evidence" value="ECO:0007669"/>
    <property type="project" value="TreeGrafter"/>
</dbReference>
<dbReference type="InterPro" id="IPR046952">
    <property type="entry name" value="GSHR/TRXR-like"/>
</dbReference>
<dbReference type="Proteomes" id="UP000029725">
    <property type="component" value="Unassembled WGS sequence"/>
</dbReference>
<evidence type="ECO:0000256" key="4">
    <source>
        <dbReference type="ARBA" id="ARBA00023002"/>
    </source>
</evidence>
<dbReference type="InterPro" id="IPR001100">
    <property type="entry name" value="Pyr_nuc-diS_OxRdtase"/>
</dbReference>
<sequence length="548" mass="59657">MVPYILMDLPAAGLQFTPLTDCEWATKNAKLQEGMCNRGGGHMHPRMMMASIFGIFILLIFILDRSECNAPLIYDLVIIGLGSGGLAAVKRASHYGAKVAVIEQSFIGGTCVNVGCIPKKVAWTAASLAQTRRLYAGYGIFDSLTSAKSYQNHGIKESFWFEMEVNRKARNSYINRIRRSYAGFFSSLSDVDVFLGFDVTEVDVSRYSKTVIAYRASDGAKIAVNGERILLATGGRPKLPEYPLSLTGITSDDFWKLPSIPKTVVIAGGGYIAIELASILKSLGSENVIVVVRDDRLLIPFDHDIVSALHKELVEREGVKIFYMHAVTQIESLACDNGSASTSRIVAGKLAFSYLRSPNTEINGLPEEIIDPKSRLVIVNETTFETAIPGLYAIGDIIYGQHLTPVAIAQGRSLIDQIFGNGPCFNKSVPIPTAIFSVPPVASVGHSESEAKKSYGSENVYSYVKTFTPMMISAISVPGDQIRKRTATYKLVCVGKEQRVVGIHMFGPCSEEIIQGFAVAMATGHLTKQIMDTAIALHPTMAEELLSM</sequence>
<keyword evidence="3 8" id="KW-0274">FAD</keyword>
<evidence type="ECO:0000256" key="5">
    <source>
        <dbReference type="ARBA" id="ARBA00023157"/>
    </source>
</evidence>
<keyword evidence="11" id="KW-1133">Transmembrane helix</keyword>
<dbReference type="PRINTS" id="PR00411">
    <property type="entry name" value="PNDRDTASEI"/>
</dbReference>
<dbReference type="GO" id="GO:0005739">
    <property type="term" value="C:mitochondrion"/>
    <property type="evidence" value="ECO:0007669"/>
    <property type="project" value="TreeGrafter"/>
</dbReference>
<reference evidence="14 15" key="1">
    <citation type="submission" date="2014-04" db="EMBL/GenBank/DDBJ databases">
        <title>A new species of microsporidia sheds light on the evolution of extreme parasitism.</title>
        <authorList>
            <person name="Haag K.L."/>
            <person name="James T.Y."/>
            <person name="Larsson R."/>
            <person name="Schaer T.M."/>
            <person name="Refardt D."/>
            <person name="Pombert J.-F."/>
            <person name="Ebert D."/>
        </authorList>
    </citation>
    <scope>NUCLEOTIDE SEQUENCE [LARGE SCALE GENOMIC DNA]</scope>
    <source>
        <strain evidence="14 15">UGP3</strain>
        <tissue evidence="14">Spores</tissue>
    </source>
</reference>
<dbReference type="GO" id="GO:0006749">
    <property type="term" value="P:glutathione metabolic process"/>
    <property type="evidence" value="ECO:0007669"/>
    <property type="project" value="TreeGrafter"/>
</dbReference>
<evidence type="ECO:0000256" key="6">
    <source>
        <dbReference type="ARBA" id="ARBA00023284"/>
    </source>
</evidence>
<dbReference type="Gene3D" id="3.30.390.30">
    <property type="match status" value="1"/>
</dbReference>
<keyword evidence="2 10" id="KW-0285">Flavoprotein</keyword>
<keyword evidence="11" id="KW-0812">Transmembrane</keyword>
<evidence type="ECO:0000256" key="8">
    <source>
        <dbReference type="PIRSR" id="PIRSR000350-3"/>
    </source>
</evidence>
<feature type="domain" description="FAD/NAD(P)-binding" evidence="13">
    <location>
        <begin position="74"/>
        <end position="411"/>
    </location>
</feature>
<dbReference type="Gene3D" id="3.50.50.60">
    <property type="entry name" value="FAD/NAD(P)-binding domain"/>
    <property type="match status" value="2"/>
</dbReference>
<evidence type="ECO:0000256" key="11">
    <source>
        <dbReference type="SAM" id="Phobius"/>
    </source>
</evidence>
<evidence type="ECO:0000313" key="14">
    <source>
        <dbReference type="EMBL" id="KGG52796.1"/>
    </source>
</evidence>
<accession>A0A098VYE9</accession>
<dbReference type="GO" id="GO:0034599">
    <property type="term" value="P:cellular response to oxidative stress"/>
    <property type="evidence" value="ECO:0007669"/>
    <property type="project" value="TreeGrafter"/>
</dbReference>
<dbReference type="AlphaFoldDB" id="A0A098VYE9"/>
<keyword evidence="4 10" id="KW-0560">Oxidoreductase</keyword>
<dbReference type="SUPFAM" id="SSF55424">
    <property type="entry name" value="FAD/NAD-linked reductases, dimerisation (C-terminal) domain"/>
    <property type="match status" value="1"/>
</dbReference>
<comment type="similarity">
    <text evidence="1 10">Belongs to the class-I pyridine nucleotide-disulfide oxidoreductase family.</text>
</comment>
<dbReference type="InterPro" id="IPR012999">
    <property type="entry name" value="Pyr_OxRdtase_I_AS"/>
</dbReference>
<feature type="active site" description="Proton acceptor" evidence="7">
    <location>
        <position position="538"/>
    </location>
</feature>
<gene>
    <name evidence="14" type="ORF">DI09_134p40</name>
</gene>
<dbReference type="EMBL" id="JMKJ01000038">
    <property type="protein sequence ID" value="KGG52796.1"/>
    <property type="molecule type" value="Genomic_DNA"/>
</dbReference>
<comment type="caution">
    <text evidence="14">The sequence shown here is derived from an EMBL/GenBank/DDBJ whole genome shotgun (WGS) entry which is preliminary data.</text>
</comment>
<dbReference type="PRINTS" id="PR00368">
    <property type="entry name" value="FADPNR"/>
</dbReference>
<dbReference type="OrthoDB" id="5956163at2759"/>
<dbReference type="PIRSF" id="PIRSF000350">
    <property type="entry name" value="Mercury_reductase_MerA"/>
    <property type="match status" value="1"/>
</dbReference>
<feature type="domain" description="Pyridine nucleotide-disulphide oxidoreductase dimerisation" evidence="12">
    <location>
        <begin position="431"/>
        <end position="545"/>
    </location>
</feature>
<feature type="binding site" evidence="8">
    <location>
        <position position="120"/>
    </location>
    <ligand>
        <name>FAD</name>
        <dbReference type="ChEBI" id="CHEBI:57692"/>
    </ligand>
</feature>
<evidence type="ECO:0000259" key="12">
    <source>
        <dbReference type="Pfam" id="PF02852"/>
    </source>
</evidence>
<keyword evidence="8" id="KW-0520">NAD</keyword>
<evidence type="ECO:0000256" key="2">
    <source>
        <dbReference type="ARBA" id="ARBA00022630"/>
    </source>
</evidence>
<organism evidence="14 15">
    <name type="scientific">Mitosporidium daphniae</name>
    <dbReference type="NCBI Taxonomy" id="1485682"/>
    <lineage>
        <taxon>Eukaryota</taxon>
        <taxon>Fungi</taxon>
        <taxon>Fungi incertae sedis</taxon>
        <taxon>Microsporidia</taxon>
        <taxon>Mitosporidium</taxon>
    </lineage>
</organism>
<dbReference type="Pfam" id="PF07992">
    <property type="entry name" value="Pyr_redox_2"/>
    <property type="match status" value="1"/>
</dbReference>
<feature type="transmembrane region" description="Helical" evidence="11">
    <location>
        <begin position="69"/>
        <end position="89"/>
    </location>
</feature>
<comment type="cofactor">
    <cofactor evidence="8">
        <name>FAD</name>
        <dbReference type="ChEBI" id="CHEBI:57692"/>
    </cofactor>
    <text evidence="8">Binds 1 FAD per subunit.</text>
</comment>